<dbReference type="InterPro" id="IPR003961">
    <property type="entry name" value="FN3_dom"/>
</dbReference>
<comment type="caution">
    <text evidence="3">The sequence shown here is derived from an EMBL/GenBank/DDBJ whole genome shotgun (WGS) entry which is preliminary data.</text>
</comment>
<feature type="chain" id="PRO_5046346129" description="Fibronectin type-III domain-containing protein" evidence="1">
    <location>
        <begin position="20"/>
        <end position="350"/>
    </location>
</feature>
<dbReference type="PROSITE" id="PS51257">
    <property type="entry name" value="PROKAR_LIPOPROTEIN"/>
    <property type="match status" value="1"/>
</dbReference>
<organism evidence="3 4">
    <name type="scientific">Desulfotalea psychrophila</name>
    <dbReference type="NCBI Taxonomy" id="84980"/>
    <lineage>
        <taxon>Bacteria</taxon>
        <taxon>Pseudomonadati</taxon>
        <taxon>Thermodesulfobacteriota</taxon>
        <taxon>Desulfobulbia</taxon>
        <taxon>Desulfobulbales</taxon>
        <taxon>Desulfocapsaceae</taxon>
        <taxon>Desulfotalea</taxon>
    </lineage>
</organism>
<proteinExistence type="predicted"/>
<evidence type="ECO:0000313" key="4">
    <source>
        <dbReference type="Proteomes" id="UP000717534"/>
    </source>
</evidence>
<dbReference type="InterPro" id="IPR013783">
    <property type="entry name" value="Ig-like_fold"/>
</dbReference>
<reference evidence="3 4" key="1">
    <citation type="submission" date="2021-02" db="EMBL/GenBank/DDBJ databases">
        <title>Activity-based single-cell genomes from oceanic crustal fluid captures similar information to metagenomic and metatranscriptomic surveys with orders of magnitude less sampling.</title>
        <authorList>
            <person name="D'Angelo T.S."/>
            <person name="Orcutt B.N."/>
        </authorList>
    </citation>
    <scope>NUCLEOTIDE SEQUENCE [LARGE SCALE GENOMIC DNA]</scope>
    <source>
        <strain evidence="3">AH-315-G02</strain>
    </source>
</reference>
<dbReference type="Gene3D" id="2.60.40.10">
    <property type="entry name" value="Immunoglobulins"/>
    <property type="match status" value="2"/>
</dbReference>
<name>A0ABS3AWE7_9BACT</name>
<feature type="domain" description="Fibronectin type-III" evidence="2">
    <location>
        <begin position="257"/>
        <end position="350"/>
    </location>
</feature>
<keyword evidence="1" id="KW-0732">Signal</keyword>
<accession>A0ABS3AWE7</accession>
<evidence type="ECO:0000313" key="3">
    <source>
        <dbReference type="EMBL" id="MBN4068207.1"/>
    </source>
</evidence>
<dbReference type="EMBL" id="JAFITO010000007">
    <property type="protein sequence ID" value="MBN4068207.1"/>
    <property type="molecule type" value="Genomic_DNA"/>
</dbReference>
<sequence length="350" mass="38003">MFTKAQVAGAILLTGAVFLAGGCGYKTDPVPPDSIVPQAIEDLRYSVSEKGVTLTWTFPRETIKGTDLTDIATFDLYRAVVPLQDYCSTCPIPFSEPIQVAGGIVDPEGNRQGIYETALLRSGHKYFFKVNARTSWWAASPDSNIISFVWHIPAKGPQGMIAKAADSSATISWQPVTKLMDGQDVAYPMLYQVLRSKDNTSFKTVGAAKAATEFKDNALKNGVTYYYKVQSILMVDGNPVNGGFSEPISIIAVDQTAPAPPSGVTVVQTAAGIKIFWNKSREADVQGYRVYRRSAAEKTPKQIGDVSGIYTIFEDSSVVAGVSYYYSVTAYDQAEVPNESEQSQEAGVRH</sequence>
<evidence type="ECO:0000256" key="1">
    <source>
        <dbReference type="SAM" id="SignalP"/>
    </source>
</evidence>
<dbReference type="Proteomes" id="UP000717534">
    <property type="component" value="Unassembled WGS sequence"/>
</dbReference>
<keyword evidence="4" id="KW-1185">Reference proteome</keyword>
<protein>
    <recommendedName>
        <fullName evidence="2">Fibronectin type-III domain-containing protein</fullName>
    </recommendedName>
</protein>
<dbReference type="InterPro" id="IPR036116">
    <property type="entry name" value="FN3_sf"/>
</dbReference>
<feature type="signal peptide" evidence="1">
    <location>
        <begin position="1"/>
        <end position="19"/>
    </location>
</feature>
<evidence type="ECO:0000259" key="2">
    <source>
        <dbReference type="PROSITE" id="PS50853"/>
    </source>
</evidence>
<gene>
    <name evidence="3" type="ORF">JYU06_01600</name>
</gene>
<dbReference type="SMART" id="SM00060">
    <property type="entry name" value="FN3"/>
    <property type="match status" value="3"/>
</dbReference>
<feature type="domain" description="Fibronectin type-III" evidence="2">
    <location>
        <begin position="153"/>
        <end position="256"/>
    </location>
</feature>
<dbReference type="PROSITE" id="PS50853">
    <property type="entry name" value="FN3"/>
    <property type="match status" value="2"/>
</dbReference>
<dbReference type="SUPFAM" id="SSF49265">
    <property type="entry name" value="Fibronectin type III"/>
    <property type="match status" value="1"/>
</dbReference>